<sequence>MQRVETTVTIGPHQVRLTQRPPQVPPSLTPSVHGCLLDIKAQRDPVAQPNPDSWDGCGQGQPNPLPHVSSQTPNASALQKQPSALQFSDCILGWELWPAAWRLATYLTSDPGAELLHRAVAVVELGAGLGLPGIIAAKVGARSVTLTDLPQALPLLAANVELNDVAGTCQTAVLDWAQMASATCCSSPTVGSRNLVTSAAGSAFIETKPSTCTIVERGQQQRAKVVAPITGRSSGPFAPSSVSAEGGFGNMEHVGVYDVVLAADVVYLSSLVPLLADTIATICCSDNAVVLVGHTIRKSIWLNHATGEVHTDSTDEPWEAFLQRMTQLHGFNYEQVRDRATTSAEGEDVTMPPSTFVCVFTRSNAHRHRFAV</sequence>
<evidence type="ECO:0000313" key="4">
    <source>
        <dbReference type="Proteomes" id="UP000747110"/>
    </source>
</evidence>
<keyword evidence="4" id="KW-1185">Reference proteome</keyword>
<reference evidence="2" key="1">
    <citation type="journal article" date="2021" name="Proc. Natl. Acad. Sci. U.S.A.">
        <title>Three genomes in the algal genus Volvox reveal the fate of a haploid sex-determining region after a transition to homothallism.</title>
        <authorList>
            <person name="Yamamoto K."/>
            <person name="Hamaji T."/>
            <person name="Kawai-Toyooka H."/>
            <person name="Matsuzaki R."/>
            <person name="Takahashi F."/>
            <person name="Nishimura Y."/>
            <person name="Kawachi M."/>
            <person name="Noguchi H."/>
            <person name="Minakuchi Y."/>
            <person name="Umen J.G."/>
            <person name="Toyoda A."/>
            <person name="Nozaki H."/>
        </authorList>
    </citation>
    <scope>NUCLEOTIDE SEQUENCE</scope>
    <source>
        <strain evidence="3">NIES-3785</strain>
        <strain evidence="2">NIES-3786</strain>
    </source>
</reference>
<dbReference type="InterPro" id="IPR029063">
    <property type="entry name" value="SAM-dependent_MTases_sf"/>
</dbReference>
<dbReference type="EMBL" id="BNCP01000025">
    <property type="protein sequence ID" value="GIL82777.1"/>
    <property type="molecule type" value="Genomic_DNA"/>
</dbReference>
<organism evidence="2 4">
    <name type="scientific">Volvox reticuliferus</name>
    <dbReference type="NCBI Taxonomy" id="1737510"/>
    <lineage>
        <taxon>Eukaryota</taxon>
        <taxon>Viridiplantae</taxon>
        <taxon>Chlorophyta</taxon>
        <taxon>core chlorophytes</taxon>
        <taxon>Chlorophyceae</taxon>
        <taxon>CS clade</taxon>
        <taxon>Chlamydomonadales</taxon>
        <taxon>Volvocaceae</taxon>
        <taxon>Volvox</taxon>
    </lineage>
</organism>
<gene>
    <name evidence="2" type="ORF">Vretifemale_11724</name>
    <name evidence="3" type="ORF">Vretimale_8350</name>
</gene>
<dbReference type="SUPFAM" id="SSF53335">
    <property type="entry name" value="S-adenosyl-L-methionine-dependent methyltransferases"/>
    <property type="match status" value="1"/>
</dbReference>
<dbReference type="PANTHER" id="PTHR14614">
    <property type="entry name" value="HEPATOCELLULAR CARCINOMA-ASSOCIATED ANTIGEN"/>
    <property type="match status" value="1"/>
</dbReference>
<dbReference type="Proteomes" id="UP000747110">
    <property type="component" value="Unassembled WGS sequence"/>
</dbReference>
<dbReference type="Proteomes" id="UP000722791">
    <property type="component" value="Unassembled WGS sequence"/>
</dbReference>
<evidence type="ECO:0000256" key="1">
    <source>
        <dbReference type="SAM" id="MobiDB-lite"/>
    </source>
</evidence>
<evidence type="ECO:0000313" key="3">
    <source>
        <dbReference type="EMBL" id="GIM03605.1"/>
    </source>
</evidence>
<evidence type="ECO:0000313" key="2">
    <source>
        <dbReference type="EMBL" id="GIL82777.1"/>
    </source>
</evidence>
<dbReference type="InterPro" id="IPR019410">
    <property type="entry name" value="Methyltransf_16"/>
</dbReference>
<proteinExistence type="predicted"/>
<dbReference type="OrthoDB" id="413520at2759"/>
<comment type="caution">
    <text evidence="2">The sequence shown here is derived from an EMBL/GenBank/DDBJ whole genome shotgun (WGS) entry which is preliminary data.</text>
</comment>
<dbReference type="PANTHER" id="PTHR14614:SF132">
    <property type="entry name" value="PROTEIN-LYSINE METHYLTRANSFERASE C42C1.13"/>
    <property type="match status" value="1"/>
</dbReference>
<feature type="region of interest" description="Disordered" evidence="1">
    <location>
        <begin position="1"/>
        <end position="29"/>
    </location>
</feature>
<feature type="region of interest" description="Disordered" evidence="1">
    <location>
        <begin position="44"/>
        <end position="75"/>
    </location>
</feature>
<dbReference type="Gene3D" id="3.40.50.150">
    <property type="entry name" value="Vaccinia Virus protein VP39"/>
    <property type="match status" value="1"/>
</dbReference>
<accession>A0A8J4CPW0</accession>
<dbReference type="AlphaFoldDB" id="A0A8J4CPW0"/>
<dbReference type="EMBL" id="BNCQ01000014">
    <property type="protein sequence ID" value="GIM03605.1"/>
    <property type="molecule type" value="Genomic_DNA"/>
</dbReference>
<name>A0A8J4CPW0_9CHLO</name>
<protein>
    <submittedName>
        <fullName evidence="2">Uncharacterized protein</fullName>
    </submittedName>
</protein>
<dbReference type="Pfam" id="PF10294">
    <property type="entry name" value="Methyltransf_16"/>
    <property type="match status" value="2"/>
</dbReference>